<keyword evidence="5 7" id="KW-0472">Membrane</keyword>
<evidence type="ECO:0000313" key="9">
    <source>
        <dbReference type="EMBL" id="KAJ6221843.1"/>
    </source>
</evidence>
<dbReference type="Pfam" id="PF01529">
    <property type="entry name" value="DHHC"/>
    <property type="match status" value="1"/>
</dbReference>
<dbReference type="PROSITE" id="PS50216">
    <property type="entry name" value="DHHC"/>
    <property type="match status" value="1"/>
</dbReference>
<keyword evidence="3 7" id="KW-0812">Transmembrane</keyword>
<protein>
    <recommendedName>
        <fullName evidence="7">Palmitoyltransferase</fullName>
        <ecNumber evidence="7">2.3.1.225</ecNumber>
    </recommendedName>
</protein>
<evidence type="ECO:0000256" key="1">
    <source>
        <dbReference type="ARBA" id="ARBA00004141"/>
    </source>
</evidence>
<evidence type="ECO:0000256" key="5">
    <source>
        <dbReference type="ARBA" id="ARBA00023136"/>
    </source>
</evidence>
<keyword evidence="6 7" id="KW-0012">Acyltransferase</keyword>
<dbReference type="Proteomes" id="UP001142055">
    <property type="component" value="Chromosome 1"/>
</dbReference>
<comment type="catalytic activity">
    <reaction evidence="7">
        <text>L-cysteinyl-[protein] + hexadecanoyl-CoA = S-hexadecanoyl-L-cysteinyl-[protein] + CoA</text>
        <dbReference type="Rhea" id="RHEA:36683"/>
        <dbReference type="Rhea" id="RHEA-COMP:10131"/>
        <dbReference type="Rhea" id="RHEA-COMP:11032"/>
        <dbReference type="ChEBI" id="CHEBI:29950"/>
        <dbReference type="ChEBI" id="CHEBI:57287"/>
        <dbReference type="ChEBI" id="CHEBI:57379"/>
        <dbReference type="ChEBI" id="CHEBI:74151"/>
        <dbReference type="EC" id="2.3.1.225"/>
    </reaction>
</comment>
<dbReference type="GO" id="GO:0019706">
    <property type="term" value="F:protein-cysteine S-palmitoyltransferase activity"/>
    <property type="evidence" value="ECO:0007669"/>
    <property type="project" value="UniProtKB-EC"/>
</dbReference>
<dbReference type="InterPro" id="IPR039859">
    <property type="entry name" value="PFA4/ZDH16/20/ERF2-like"/>
</dbReference>
<name>A0A9Q0RMY0_BLOTA</name>
<feature type="transmembrane region" description="Helical" evidence="7">
    <location>
        <begin position="35"/>
        <end position="55"/>
    </location>
</feature>
<dbReference type="PANTHER" id="PTHR12246">
    <property type="entry name" value="PALMITOYLTRANSFERASE ZDHHC16"/>
    <property type="match status" value="1"/>
</dbReference>
<dbReference type="EC" id="2.3.1.225" evidence="7"/>
<comment type="similarity">
    <text evidence="7">Belongs to the DHHC palmitoyltransferase family.</text>
</comment>
<dbReference type="InterPro" id="IPR001594">
    <property type="entry name" value="Palmitoyltrfase_DHHC"/>
</dbReference>
<comment type="domain">
    <text evidence="7">The DHHC domain is required for palmitoyltransferase activity.</text>
</comment>
<sequence>MGPFFVLIVFVMLVIFVLIAYILGIPYWYHRSPLVLSIAIVIGHWLLINVIWNYYKALWTSPGYPSDKLIITESITFCKKCSYGPKPARAHHCSVCDRCILKMDHHCPWLNNCIGHRNHRYFFFFCAYTWLGTLFIMIFGVLILIDHQYPNYSLFIELFYHDSDLQEYDNKYTIMGLFTISTAKMRHMAIGYEAIVSILLFFCLGLLLRYHAFIITNGETSIERLVNKQNRDLYRRRYKNLCYKNPYDFGPWENWKQFLGFDRNRNPWRHILLPSSFPPIGDGFTWTTNDYNEKKI</sequence>
<reference evidence="9" key="1">
    <citation type="submission" date="2022-12" db="EMBL/GenBank/DDBJ databases">
        <title>Genome assemblies of Blomia tropicalis.</title>
        <authorList>
            <person name="Cui Y."/>
        </authorList>
    </citation>
    <scope>NUCLEOTIDE SEQUENCE</scope>
    <source>
        <tissue evidence="9">Adult mites</tissue>
    </source>
</reference>
<evidence type="ECO:0000256" key="6">
    <source>
        <dbReference type="ARBA" id="ARBA00023315"/>
    </source>
</evidence>
<evidence type="ECO:0000256" key="7">
    <source>
        <dbReference type="RuleBase" id="RU079119"/>
    </source>
</evidence>
<evidence type="ECO:0000256" key="4">
    <source>
        <dbReference type="ARBA" id="ARBA00022989"/>
    </source>
</evidence>
<organism evidence="9 10">
    <name type="scientific">Blomia tropicalis</name>
    <name type="common">Mite</name>
    <dbReference type="NCBI Taxonomy" id="40697"/>
    <lineage>
        <taxon>Eukaryota</taxon>
        <taxon>Metazoa</taxon>
        <taxon>Ecdysozoa</taxon>
        <taxon>Arthropoda</taxon>
        <taxon>Chelicerata</taxon>
        <taxon>Arachnida</taxon>
        <taxon>Acari</taxon>
        <taxon>Acariformes</taxon>
        <taxon>Sarcoptiformes</taxon>
        <taxon>Astigmata</taxon>
        <taxon>Glycyphagoidea</taxon>
        <taxon>Echimyopodidae</taxon>
        <taxon>Blomia</taxon>
    </lineage>
</organism>
<feature type="domain" description="Palmitoyltransferase DHHC" evidence="8">
    <location>
        <begin position="73"/>
        <end position="226"/>
    </location>
</feature>
<dbReference type="EMBL" id="JAPWDV010000001">
    <property type="protein sequence ID" value="KAJ6221843.1"/>
    <property type="molecule type" value="Genomic_DNA"/>
</dbReference>
<evidence type="ECO:0000256" key="2">
    <source>
        <dbReference type="ARBA" id="ARBA00022679"/>
    </source>
</evidence>
<dbReference type="OMA" id="APFEDEW"/>
<evidence type="ECO:0000259" key="8">
    <source>
        <dbReference type="Pfam" id="PF01529"/>
    </source>
</evidence>
<dbReference type="AlphaFoldDB" id="A0A9Q0RMY0"/>
<keyword evidence="10" id="KW-1185">Reference proteome</keyword>
<keyword evidence="2 7" id="KW-0808">Transferase</keyword>
<keyword evidence="4 7" id="KW-1133">Transmembrane helix</keyword>
<comment type="caution">
    <text evidence="9">The sequence shown here is derived from an EMBL/GenBank/DDBJ whole genome shotgun (WGS) entry which is preliminary data.</text>
</comment>
<feature type="transmembrane region" description="Helical" evidence="7">
    <location>
        <begin position="7"/>
        <end position="29"/>
    </location>
</feature>
<gene>
    <name evidence="9" type="ORF">RDWZM_000388</name>
</gene>
<accession>A0A9Q0RMY0</accession>
<evidence type="ECO:0000313" key="10">
    <source>
        <dbReference type="Proteomes" id="UP001142055"/>
    </source>
</evidence>
<feature type="transmembrane region" description="Helical" evidence="7">
    <location>
        <begin position="189"/>
        <end position="208"/>
    </location>
</feature>
<feature type="transmembrane region" description="Helical" evidence="7">
    <location>
        <begin position="121"/>
        <end position="145"/>
    </location>
</feature>
<comment type="subcellular location">
    <subcellularLocation>
        <location evidence="1">Membrane</location>
        <topology evidence="1">Multi-pass membrane protein</topology>
    </subcellularLocation>
</comment>
<proteinExistence type="inferred from homology"/>
<dbReference type="GO" id="GO:0016020">
    <property type="term" value="C:membrane"/>
    <property type="evidence" value="ECO:0007669"/>
    <property type="project" value="UniProtKB-SubCell"/>
</dbReference>
<evidence type="ECO:0000256" key="3">
    <source>
        <dbReference type="ARBA" id="ARBA00022692"/>
    </source>
</evidence>